<proteinExistence type="inferred from homology"/>
<keyword evidence="2 3" id="KW-0732">Signal</keyword>
<name>A0ABV7UGT4_9HYPH</name>
<evidence type="ECO:0000259" key="4">
    <source>
        <dbReference type="Pfam" id="PF13458"/>
    </source>
</evidence>
<accession>A0ABV7UGT4</accession>
<dbReference type="CDD" id="cd06343">
    <property type="entry name" value="PBP1_ABC_ligand_binding-like"/>
    <property type="match status" value="1"/>
</dbReference>
<dbReference type="InterPro" id="IPR028081">
    <property type="entry name" value="Leu-bd"/>
</dbReference>
<sequence>MRALMIGALGVAAMIASSQAGASDKKYDGGASDTEIRIGQTIPHSGPGAPYGVIGRSLTAYFDMLNETKGGVNGRKVRFISLDDAYSTPKTVEQTRKLVEQDDVLAIYGSTSSAGQLAIQKYMNSKGVPQAFVMTGASRWNNPKEFPWTIPGQALYPSEGKAMAQYALRKVADPKIALFYQNDEFGRDYVKGFKEALGDRAGKLIVAEASYDLTDPTVDSQILKLSQSGANILMNASAGKASSQAIRKMAELGWKPLHLVSSTAVGAPLINAAGPENAKGLTTARTFRSLGSPEWANDPDILKYQEFRKKYLPNVDADNDLAFIAYSAATVLERILERCGDDLTRKNVLKQMTSIKGMTAPGLLPGVTYAITPDDYTPFSKLYISVFDGKNWNQEEVN</sequence>
<dbReference type="EMBL" id="JBHRYC010000045">
    <property type="protein sequence ID" value="MFC3637702.1"/>
    <property type="molecule type" value="Genomic_DNA"/>
</dbReference>
<dbReference type="RefSeq" id="WP_191321241.1">
    <property type="nucleotide sequence ID" value="NZ_BNCG01000054.1"/>
</dbReference>
<reference evidence="6" key="1">
    <citation type="journal article" date="2019" name="Int. J. Syst. Evol. Microbiol.">
        <title>The Global Catalogue of Microorganisms (GCM) 10K type strain sequencing project: providing services to taxonomists for standard genome sequencing and annotation.</title>
        <authorList>
            <consortium name="The Broad Institute Genomics Platform"/>
            <consortium name="The Broad Institute Genome Sequencing Center for Infectious Disease"/>
            <person name="Wu L."/>
            <person name="Ma J."/>
        </authorList>
    </citation>
    <scope>NUCLEOTIDE SEQUENCE [LARGE SCALE GENOMIC DNA]</scope>
    <source>
        <strain evidence="6">KCTC 42282</strain>
    </source>
</reference>
<evidence type="ECO:0000256" key="1">
    <source>
        <dbReference type="ARBA" id="ARBA00010062"/>
    </source>
</evidence>
<protein>
    <submittedName>
        <fullName evidence="5">ABC transporter substrate-binding protein</fullName>
    </submittedName>
</protein>
<dbReference type="InterPro" id="IPR028082">
    <property type="entry name" value="Peripla_BP_I"/>
</dbReference>
<dbReference type="Pfam" id="PF13458">
    <property type="entry name" value="Peripla_BP_6"/>
    <property type="match status" value="1"/>
</dbReference>
<dbReference type="PANTHER" id="PTHR47235:SF1">
    <property type="entry name" value="BLR6548 PROTEIN"/>
    <property type="match status" value="1"/>
</dbReference>
<evidence type="ECO:0000256" key="3">
    <source>
        <dbReference type="SAM" id="SignalP"/>
    </source>
</evidence>
<dbReference type="Gene3D" id="3.40.50.2300">
    <property type="match status" value="2"/>
</dbReference>
<dbReference type="Proteomes" id="UP001595704">
    <property type="component" value="Unassembled WGS sequence"/>
</dbReference>
<gene>
    <name evidence="5" type="ORF">ACFONL_09995</name>
</gene>
<keyword evidence="6" id="KW-1185">Reference proteome</keyword>
<evidence type="ECO:0000313" key="6">
    <source>
        <dbReference type="Proteomes" id="UP001595704"/>
    </source>
</evidence>
<feature type="chain" id="PRO_5045966419" evidence="3">
    <location>
        <begin position="23"/>
        <end position="398"/>
    </location>
</feature>
<dbReference type="PANTHER" id="PTHR47235">
    <property type="entry name" value="BLR6548 PROTEIN"/>
    <property type="match status" value="1"/>
</dbReference>
<evidence type="ECO:0000313" key="5">
    <source>
        <dbReference type="EMBL" id="MFC3637702.1"/>
    </source>
</evidence>
<organism evidence="5 6">
    <name type="scientific">Camelimonas fluminis</name>
    <dbReference type="NCBI Taxonomy" id="1576911"/>
    <lineage>
        <taxon>Bacteria</taxon>
        <taxon>Pseudomonadati</taxon>
        <taxon>Pseudomonadota</taxon>
        <taxon>Alphaproteobacteria</taxon>
        <taxon>Hyphomicrobiales</taxon>
        <taxon>Chelatococcaceae</taxon>
        <taxon>Camelimonas</taxon>
    </lineage>
</organism>
<dbReference type="SUPFAM" id="SSF53822">
    <property type="entry name" value="Periplasmic binding protein-like I"/>
    <property type="match status" value="1"/>
</dbReference>
<comment type="similarity">
    <text evidence="1">Belongs to the leucine-binding protein family.</text>
</comment>
<comment type="caution">
    <text evidence="5">The sequence shown here is derived from an EMBL/GenBank/DDBJ whole genome shotgun (WGS) entry which is preliminary data.</text>
</comment>
<evidence type="ECO:0000256" key="2">
    <source>
        <dbReference type="ARBA" id="ARBA00022729"/>
    </source>
</evidence>
<feature type="signal peptide" evidence="3">
    <location>
        <begin position="1"/>
        <end position="22"/>
    </location>
</feature>
<feature type="domain" description="Leucine-binding protein" evidence="4">
    <location>
        <begin position="35"/>
        <end position="384"/>
    </location>
</feature>